<dbReference type="InterPro" id="IPR010432">
    <property type="entry name" value="RDD"/>
</dbReference>
<evidence type="ECO:0000256" key="4">
    <source>
        <dbReference type="ARBA" id="ARBA00023136"/>
    </source>
</evidence>
<dbReference type="PANTHER" id="PTHR38480">
    <property type="entry name" value="SLR0254 PROTEIN"/>
    <property type="match status" value="1"/>
</dbReference>
<dbReference type="EMBL" id="QJRO01000003">
    <property type="protein sequence ID" value="PYB84243.1"/>
    <property type="molecule type" value="Genomic_DNA"/>
</dbReference>
<accession>A0A2V4ICL6</accession>
<keyword evidence="3 5" id="KW-1133">Transmembrane helix</keyword>
<evidence type="ECO:0000256" key="5">
    <source>
        <dbReference type="SAM" id="Phobius"/>
    </source>
</evidence>
<dbReference type="PANTHER" id="PTHR38480:SF1">
    <property type="entry name" value="SLR0254 PROTEIN"/>
    <property type="match status" value="1"/>
</dbReference>
<dbReference type="Pfam" id="PF06271">
    <property type="entry name" value="RDD"/>
    <property type="match status" value="1"/>
</dbReference>
<evidence type="ECO:0000313" key="8">
    <source>
        <dbReference type="Proteomes" id="UP000247620"/>
    </source>
</evidence>
<comment type="subcellular location">
    <subcellularLocation>
        <location evidence="1">Membrane</location>
        <topology evidence="1">Multi-pass membrane protein</topology>
    </subcellularLocation>
</comment>
<feature type="domain" description="RDD" evidence="6">
    <location>
        <begin position="8"/>
        <end position="120"/>
    </location>
</feature>
<evidence type="ECO:0000256" key="3">
    <source>
        <dbReference type="ARBA" id="ARBA00022989"/>
    </source>
</evidence>
<comment type="caution">
    <text evidence="7">The sequence shown here is derived from an EMBL/GenBank/DDBJ whole genome shotgun (WGS) entry which is preliminary data.</text>
</comment>
<protein>
    <submittedName>
        <fullName evidence="7">RDD family protein</fullName>
    </submittedName>
</protein>
<sequence length="142" mass="15864">MEVSRTSLLMKRIGAYIIDYGAIVLLGLWLANQETLLFAGFELVFVHLFLYPLCEWLFNGRTPGKYVFGLTVINGAGGPPTIVQALIRGFTRHIEVPLGIITIFIYSQSARCQRVGDMLSRTYVIPTKDLALLRTAMQAAIR</sequence>
<evidence type="ECO:0000256" key="2">
    <source>
        <dbReference type="ARBA" id="ARBA00022692"/>
    </source>
</evidence>
<evidence type="ECO:0000313" key="7">
    <source>
        <dbReference type="EMBL" id="PYB84243.1"/>
    </source>
</evidence>
<reference evidence="7 8" key="1">
    <citation type="submission" date="2018-06" db="EMBL/GenBank/DDBJ databases">
        <title>Pseudomonas diversity within urban Lake Michigan freshwaters.</title>
        <authorList>
            <person name="Batrich M."/>
            <person name="Hatzopoulos T."/>
            <person name="Putonti C."/>
        </authorList>
    </citation>
    <scope>NUCLEOTIDE SEQUENCE [LARGE SCALE GENOMIC DNA]</scope>
    <source>
        <strain evidence="7 8">LBp-160603</strain>
    </source>
</reference>
<dbReference type="AlphaFoldDB" id="A0A2V4ICL6"/>
<dbReference type="Proteomes" id="UP000247620">
    <property type="component" value="Unassembled WGS sequence"/>
</dbReference>
<dbReference type="GO" id="GO:0016020">
    <property type="term" value="C:membrane"/>
    <property type="evidence" value="ECO:0007669"/>
    <property type="project" value="UniProtKB-SubCell"/>
</dbReference>
<organism evidence="7 8">
    <name type="scientific">Pseudomonas soli</name>
    <dbReference type="NCBI Taxonomy" id="1306993"/>
    <lineage>
        <taxon>Bacteria</taxon>
        <taxon>Pseudomonadati</taxon>
        <taxon>Pseudomonadota</taxon>
        <taxon>Gammaproteobacteria</taxon>
        <taxon>Pseudomonadales</taxon>
        <taxon>Pseudomonadaceae</taxon>
        <taxon>Pseudomonas</taxon>
    </lineage>
</organism>
<keyword evidence="2 5" id="KW-0812">Transmembrane</keyword>
<gene>
    <name evidence="7" type="ORF">DMX07_06785</name>
</gene>
<evidence type="ECO:0000259" key="6">
    <source>
        <dbReference type="Pfam" id="PF06271"/>
    </source>
</evidence>
<name>A0A2V4ICL6_9PSED</name>
<evidence type="ECO:0000256" key="1">
    <source>
        <dbReference type="ARBA" id="ARBA00004141"/>
    </source>
</evidence>
<proteinExistence type="predicted"/>
<feature type="transmembrane region" description="Helical" evidence="5">
    <location>
        <begin position="37"/>
        <end position="58"/>
    </location>
</feature>
<keyword evidence="4 5" id="KW-0472">Membrane</keyword>
<feature type="transmembrane region" description="Helical" evidence="5">
    <location>
        <begin position="12"/>
        <end position="31"/>
    </location>
</feature>